<evidence type="ECO:0000256" key="1">
    <source>
        <dbReference type="SAM" id="MobiDB-lite"/>
    </source>
</evidence>
<organism evidence="2 4">
    <name type="scientific">Stichopus japonicus</name>
    <name type="common">Sea cucumber</name>
    <dbReference type="NCBI Taxonomy" id="307972"/>
    <lineage>
        <taxon>Eukaryota</taxon>
        <taxon>Metazoa</taxon>
        <taxon>Echinodermata</taxon>
        <taxon>Eleutherozoa</taxon>
        <taxon>Echinozoa</taxon>
        <taxon>Holothuroidea</taxon>
        <taxon>Aspidochirotacea</taxon>
        <taxon>Aspidochirotida</taxon>
        <taxon>Stichopodidae</taxon>
        <taxon>Apostichopus</taxon>
    </lineage>
</organism>
<accession>A0A2G8JKI5</accession>
<dbReference type="EMBL" id="MRZV01001225">
    <property type="protein sequence ID" value="PIK39576.1"/>
    <property type="molecule type" value="Genomic_DNA"/>
</dbReference>
<reference evidence="2 4" key="1">
    <citation type="journal article" date="2017" name="PLoS Biol.">
        <title>The sea cucumber genome provides insights into morphological evolution and visceral regeneration.</title>
        <authorList>
            <person name="Zhang X."/>
            <person name="Sun L."/>
            <person name="Yuan J."/>
            <person name="Sun Y."/>
            <person name="Gao Y."/>
            <person name="Zhang L."/>
            <person name="Li S."/>
            <person name="Dai H."/>
            <person name="Hamel J.F."/>
            <person name="Liu C."/>
            <person name="Yu Y."/>
            <person name="Liu S."/>
            <person name="Lin W."/>
            <person name="Guo K."/>
            <person name="Jin S."/>
            <person name="Xu P."/>
            <person name="Storey K.B."/>
            <person name="Huan P."/>
            <person name="Zhang T."/>
            <person name="Zhou Y."/>
            <person name="Zhang J."/>
            <person name="Lin C."/>
            <person name="Li X."/>
            <person name="Xing L."/>
            <person name="Huo D."/>
            <person name="Sun M."/>
            <person name="Wang L."/>
            <person name="Mercier A."/>
            <person name="Li F."/>
            <person name="Yang H."/>
            <person name="Xiang J."/>
        </authorList>
    </citation>
    <scope>NUCLEOTIDE SEQUENCE [LARGE SCALE GENOMIC DNA]</scope>
    <source>
        <strain evidence="2">Shaxun</strain>
        <tissue evidence="2">Muscle</tissue>
    </source>
</reference>
<proteinExistence type="predicted"/>
<feature type="region of interest" description="Disordered" evidence="1">
    <location>
        <begin position="1"/>
        <end position="101"/>
    </location>
</feature>
<gene>
    <name evidence="3" type="ORF">BSL78_23583</name>
    <name evidence="2" type="ORF">BSL78_26931</name>
</gene>
<keyword evidence="4" id="KW-1185">Reference proteome</keyword>
<comment type="caution">
    <text evidence="2">The sequence shown here is derived from an EMBL/GenBank/DDBJ whole genome shotgun (WGS) entry which is preliminary data.</text>
</comment>
<dbReference type="AlphaFoldDB" id="A0A2G8JKI5"/>
<feature type="compositionally biased region" description="Polar residues" evidence="1">
    <location>
        <begin position="37"/>
        <end position="82"/>
    </location>
</feature>
<evidence type="ECO:0000313" key="2">
    <source>
        <dbReference type="EMBL" id="PIK36243.1"/>
    </source>
</evidence>
<dbReference type="Proteomes" id="UP000230750">
    <property type="component" value="Unassembled WGS sequence"/>
</dbReference>
<dbReference type="EMBL" id="MRZV01001711">
    <property type="protein sequence ID" value="PIK36243.1"/>
    <property type="molecule type" value="Genomic_DNA"/>
</dbReference>
<protein>
    <submittedName>
        <fullName evidence="2">Putative zinc finger protein</fullName>
    </submittedName>
</protein>
<evidence type="ECO:0000313" key="4">
    <source>
        <dbReference type="Proteomes" id="UP000230750"/>
    </source>
</evidence>
<sequence length="166" mass="16986">MSHGDSPLELNDSGIGRSPHSSCPASAELYPGVYPSGHSSRSSATTGTSNYSNHTSPVSMQGSPHGVPTTQSLGSLDSNQQEHGSRTEVGRGLGRGVGMPIAGRGREWGCTLLVEGSGSVAGVLHSVRKNQSNAIQPRGKIQGSKFSGVGTTDPPAPPPFVGDLLQ</sequence>
<name>A0A2G8JKI5_STIJA</name>
<evidence type="ECO:0000313" key="3">
    <source>
        <dbReference type="EMBL" id="PIK39576.1"/>
    </source>
</evidence>
<feature type="region of interest" description="Disordered" evidence="1">
    <location>
        <begin position="130"/>
        <end position="166"/>
    </location>
</feature>